<evidence type="ECO:0000313" key="1">
    <source>
        <dbReference type="EMBL" id="EAY24606.1"/>
    </source>
</evidence>
<comment type="caution">
    <text evidence="1">The sequence shown here is derived from an EMBL/GenBank/DDBJ whole genome shotgun (WGS) entry which is preliminary data.</text>
</comment>
<gene>
    <name evidence="1" type="ORF">M23134_07717</name>
</gene>
<proteinExistence type="predicted"/>
<organism evidence="1 2">
    <name type="scientific">Microscilla marina ATCC 23134</name>
    <dbReference type="NCBI Taxonomy" id="313606"/>
    <lineage>
        <taxon>Bacteria</taxon>
        <taxon>Pseudomonadati</taxon>
        <taxon>Bacteroidota</taxon>
        <taxon>Cytophagia</taxon>
        <taxon>Cytophagales</taxon>
        <taxon>Microscillaceae</taxon>
        <taxon>Microscilla</taxon>
    </lineage>
</organism>
<dbReference type="eggNOG" id="ENOG502ZAYW">
    <property type="taxonomic scope" value="Bacteria"/>
</dbReference>
<dbReference type="EMBL" id="AAWS01000065">
    <property type="protein sequence ID" value="EAY24606.1"/>
    <property type="molecule type" value="Genomic_DNA"/>
</dbReference>
<name>A1ZYD3_MICM2</name>
<evidence type="ECO:0008006" key="3">
    <source>
        <dbReference type="Google" id="ProtNLM"/>
    </source>
</evidence>
<sequence>MALWPLSAVRAQLLSQDEIYSREFIYGVNFNTNGGLIGGVMFKISALRNTVKMRQYSTFGVEIVNVKHNKETRLNSFTGNSYIFNKVNYLYVIRPTYGRDIILFRKAPDEGVQVSAVIAVGASIGIEKPYHVLYQNIQDQSITSVPFDPDIHDPGQIVGAGNFLEGFQNASIVPGINAKLGFSFDFGAFKNSVTGFEAGFHYEAFTRKIELLQNPSSVAPISNRQFFSSVYLTIFFGTRK</sequence>
<keyword evidence="2" id="KW-1185">Reference proteome</keyword>
<dbReference type="AlphaFoldDB" id="A1ZYD3"/>
<dbReference type="Proteomes" id="UP000004095">
    <property type="component" value="Unassembled WGS sequence"/>
</dbReference>
<protein>
    <recommendedName>
        <fullName evidence="3">Outer membrane protein beta-barrel domain-containing protein</fullName>
    </recommendedName>
</protein>
<accession>A1ZYD3</accession>
<evidence type="ECO:0000313" key="2">
    <source>
        <dbReference type="Proteomes" id="UP000004095"/>
    </source>
</evidence>
<reference evidence="1 2" key="1">
    <citation type="submission" date="2007-01" db="EMBL/GenBank/DDBJ databases">
        <authorList>
            <person name="Haygood M."/>
            <person name="Podell S."/>
            <person name="Anderson C."/>
            <person name="Hopkinson B."/>
            <person name="Roe K."/>
            <person name="Barbeau K."/>
            <person name="Gaasterland T."/>
            <person name="Ferriera S."/>
            <person name="Johnson J."/>
            <person name="Kravitz S."/>
            <person name="Beeson K."/>
            <person name="Sutton G."/>
            <person name="Rogers Y.-H."/>
            <person name="Friedman R."/>
            <person name="Frazier M."/>
            <person name="Venter J.C."/>
        </authorList>
    </citation>
    <scope>NUCLEOTIDE SEQUENCE [LARGE SCALE GENOMIC DNA]</scope>
    <source>
        <strain evidence="1 2">ATCC 23134</strain>
    </source>
</reference>